<dbReference type="EMBL" id="JAPDRL010000062">
    <property type="protein sequence ID" value="KAJ9660838.1"/>
    <property type="molecule type" value="Genomic_DNA"/>
</dbReference>
<feature type="compositionally biased region" description="Basic and acidic residues" evidence="3">
    <location>
        <begin position="211"/>
        <end position="221"/>
    </location>
</feature>
<comment type="caution">
    <text evidence="5">The sequence shown here is derived from an EMBL/GenBank/DDBJ whole genome shotgun (WGS) entry which is preliminary data.</text>
</comment>
<gene>
    <name evidence="5" type="ORF">H2201_006730</name>
</gene>
<keyword evidence="2" id="KW-0539">Nucleus</keyword>
<keyword evidence="6" id="KW-1185">Reference proteome</keyword>
<feature type="region of interest" description="Disordered" evidence="3">
    <location>
        <begin position="211"/>
        <end position="285"/>
    </location>
</feature>
<feature type="compositionally biased region" description="Polar residues" evidence="3">
    <location>
        <begin position="415"/>
        <end position="424"/>
    </location>
</feature>
<feature type="region of interest" description="Disordered" evidence="3">
    <location>
        <begin position="405"/>
        <end position="480"/>
    </location>
</feature>
<name>A0ABQ9NL58_9PEZI</name>
<dbReference type="InterPro" id="IPR022702">
    <property type="entry name" value="Cytosine_MeTrfase1_RFD"/>
</dbReference>
<evidence type="ECO:0000256" key="2">
    <source>
        <dbReference type="ARBA" id="ARBA00023242"/>
    </source>
</evidence>
<sequence length="669" mass="75325">MPTPIHESDVLIPQDTSTDENDWAQIELGNVEVYNAGGTLVSLLQADWDRPLTVVGRLQDVEEEQAHLLRNPSHANATIKVTNVTRFSYAEYSDKSVALYARGEAGWFILGKPARPYRGIYQDMIEAVEVMYFLVDYHRQTSKDIFEEYARSHARRCPSPEAAAELFNKHREFLVWMMLAKKENVTWGATSFYHHLRQRFPEVFAAMRQRLEGKASSEQKKPPQAKVRGRPRLNRSNSLEREQPRNLPQAKPPPEQPPKRPRGRPRKYPSPPVEQQASRLTLEDKMDITPIAPKMSTPSTAPKKDANWWEAKVIWELLQKASSQGLMPNDDLTTLNLASILTRKYTIDDPHLAATYIRAHASNLLYMMAHKRRPHLDWTATYIFHELSNNRLSAKQLDQIAHIELKQRKREAPPQRSSVSISSDSENHRARRRGPSRSVLRPRGSKVPSKAASRATARRGTRYAGRNAEAQVGDSDDSDVMVLVSPTKRKSVDEAHGAPRKRAASEVDMLDARISVSNDDDDNRKAARGAVTSKTLPLRWKSPPLSPDATPRASPIPFMPNIVSAPLPSTTATLKGQGDTWICNLDGCMHKVYGASEDGSQELIKLHCAEHAVQSQEKIELVRREGVGVGLPVSNLIRRIREMTEAQQGVLPPLVSTGPKFPTAIQRRY</sequence>
<evidence type="ECO:0000256" key="1">
    <source>
        <dbReference type="ARBA" id="ARBA00004123"/>
    </source>
</evidence>
<feature type="domain" description="RFTS" evidence="4">
    <location>
        <begin position="27"/>
        <end position="133"/>
    </location>
</feature>
<dbReference type="Pfam" id="PF12047">
    <property type="entry name" value="DNMT1-RFD"/>
    <property type="match status" value="1"/>
</dbReference>
<evidence type="ECO:0000313" key="6">
    <source>
        <dbReference type="Proteomes" id="UP001172684"/>
    </source>
</evidence>
<reference evidence="5" key="1">
    <citation type="submission" date="2022-10" db="EMBL/GenBank/DDBJ databases">
        <title>Culturing micro-colonial fungi from biological soil crusts in the Mojave desert and describing Neophaeococcomyces mojavensis, and introducing the new genera and species Taxawa tesnikishii.</title>
        <authorList>
            <person name="Kurbessoian T."/>
            <person name="Stajich J.E."/>
        </authorList>
    </citation>
    <scope>NUCLEOTIDE SEQUENCE</scope>
    <source>
        <strain evidence="5">TK_1</strain>
    </source>
</reference>
<protein>
    <recommendedName>
        <fullName evidence="4">RFTS domain-containing protein</fullName>
    </recommendedName>
</protein>
<comment type="subcellular location">
    <subcellularLocation>
        <location evidence="1">Nucleus</location>
    </subcellularLocation>
</comment>
<proteinExistence type="predicted"/>
<accession>A0ABQ9NL58</accession>
<organism evidence="5 6">
    <name type="scientific">Coniosporium apollinis</name>
    <dbReference type="NCBI Taxonomy" id="61459"/>
    <lineage>
        <taxon>Eukaryota</taxon>
        <taxon>Fungi</taxon>
        <taxon>Dikarya</taxon>
        <taxon>Ascomycota</taxon>
        <taxon>Pezizomycotina</taxon>
        <taxon>Dothideomycetes</taxon>
        <taxon>Dothideomycetes incertae sedis</taxon>
        <taxon>Coniosporium</taxon>
    </lineage>
</organism>
<evidence type="ECO:0000256" key="3">
    <source>
        <dbReference type="SAM" id="MobiDB-lite"/>
    </source>
</evidence>
<evidence type="ECO:0000259" key="4">
    <source>
        <dbReference type="Pfam" id="PF12047"/>
    </source>
</evidence>
<dbReference type="Proteomes" id="UP001172684">
    <property type="component" value="Unassembled WGS sequence"/>
</dbReference>
<evidence type="ECO:0000313" key="5">
    <source>
        <dbReference type="EMBL" id="KAJ9660838.1"/>
    </source>
</evidence>